<dbReference type="InterPro" id="IPR000182">
    <property type="entry name" value="GNAT_dom"/>
</dbReference>
<dbReference type="InterPro" id="IPR051531">
    <property type="entry name" value="N-acetyltransferase"/>
</dbReference>
<dbReference type="Gene3D" id="3.40.630.30">
    <property type="match status" value="1"/>
</dbReference>
<evidence type="ECO:0000259" key="1">
    <source>
        <dbReference type="PROSITE" id="PS51186"/>
    </source>
</evidence>
<proteinExistence type="predicted"/>
<dbReference type="Pfam" id="PF13302">
    <property type="entry name" value="Acetyltransf_3"/>
    <property type="match status" value="1"/>
</dbReference>
<sequence length="174" mass="19728">MPVLLQFETPRLILRQFTDADWPALHAHYSDLECTQFTFRRALSEGESWRAMSSMLGHWVLRGYGPYAIEEKATGLVLGTAGLWYPNDWPAPEIKWALSRAYWGQGFASEAVRGIQAMALECVPHLNLISFIHSDNAPSIQLAQAVGATLEKEVEFRGGQWQIYRHPKQRLGDD</sequence>
<comment type="caution">
    <text evidence="2">The sequence shown here is derived from an EMBL/GenBank/DDBJ whole genome shotgun (WGS) entry which is preliminary data.</text>
</comment>
<dbReference type="PANTHER" id="PTHR43792">
    <property type="entry name" value="GNAT FAMILY, PUTATIVE (AFU_ORTHOLOGUE AFUA_3G00765)-RELATED-RELATED"/>
    <property type="match status" value="1"/>
</dbReference>
<keyword evidence="3" id="KW-1185">Reference proteome</keyword>
<organism evidence="2 3">
    <name type="scientific">Deefgea salmonis</name>
    <dbReference type="NCBI Taxonomy" id="2875502"/>
    <lineage>
        <taxon>Bacteria</taxon>
        <taxon>Pseudomonadati</taxon>
        <taxon>Pseudomonadota</taxon>
        <taxon>Betaproteobacteria</taxon>
        <taxon>Neisseriales</taxon>
        <taxon>Chitinibacteraceae</taxon>
        <taxon>Deefgea</taxon>
    </lineage>
</organism>
<dbReference type="PROSITE" id="PS51186">
    <property type="entry name" value="GNAT"/>
    <property type="match status" value="1"/>
</dbReference>
<dbReference type="Proteomes" id="UP001198034">
    <property type="component" value="Unassembled WGS sequence"/>
</dbReference>
<reference evidence="2 3" key="1">
    <citation type="submission" date="2021-10" db="EMBL/GenBank/DDBJ databases">
        <authorList>
            <person name="Chen M."/>
        </authorList>
    </citation>
    <scope>NUCLEOTIDE SEQUENCE [LARGE SCALE GENOMIC DNA]</scope>
    <source>
        <strain evidence="2 3">H3-26</strain>
    </source>
</reference>
<evidence type="ECO:0000313" key="2">
    <source>
        <dbReference type="EMBL" id="MCB5197208.1"/>
    </source>
</evidence>
<evidence type="ECO:0000313" key="3">
    <source>
        <dbReference type="Proteomes" id="UP001198034"/>
    </source>
</evidence>
<feature type="domain" description="N-acetyltransferase" evidence="1">
    <location>
        <begin position="12"/>
        <end position="169"/>
    </location>
</feature>
<protein>
    <submittedName>
        <fullName evidence="2">GNAT family N-acetyltransferase</fullName>
    </submittedName>
</protein>
<accession>A0ABS8BN91</accession>
<dbReference type="InterPro" id="IPR016181">
    <property type="entry name" value="Acyl_CoA_acyltransferase"/>
</dbReference>
<dbReference type="EMBL" id="JAJAWG010000011">
    <property type="protein sequence ID" value="MCB5197208.1"/>
    <property type="molecule type" value="Genomic_DNA"/>
</dbReference>
<dbReference type="RefSeq" id="WP_226764934.1">
    <property type="nucleotide sequence ID" value="NZ_JAJAWG010000011.1"/>
</dbReference>
<dbReference type="SUPFAM" id="SSF55729">
    <property type="entry name" value="Acyl-CoA N-acyltransferases (Nat)"/>
    <property type="match status" value="1"/>
</dbReference>
<dbReference type="PANTHER" id="PTHR43792:SF1">
    <property type="entry name" value="N-ACETYLTRANSFERASE DOMAIN-CONTAINING PROTEIN"/>
    <property type="match status" value="1"/>
</dbReference>
<name>A0ABS8BN91_9NEIS</name>
<gene>
    <name evidence="2" type="ORF">LG219_13130</name>
</gene>